<evidence type="ECO:0000313" key="9">
    <source>
        <dbReference type="EMBL" id="KAK3937478.1"/>
    </source>
</evidence>
<dbReference type="PROSITE" id="PS00026">
    <property type="entry name" value="CHIT_BIND_I_1"/>
    <property type="match status" value="1"/>
</dbReference>
<dbReference type="PROSITE" id="PS51910">
    <property type="entry name" value="GH18_2"/>
    <property type="match status" value="1"/>
</dbReference>
<name>A0AAN6N467_9PEZI</name>
<comment type="similarity">
    <text evidence="1">Belongs to the glycosyl hydrolase 18 family. Chitinase class V subfamily.</text>
</comment>
<feature type="domain" description="GH18" evidence="8">
    <location>
        <begin position="156"/>
        <end position="403"/>
    </location>
</feature>
<sequence length="1302" mass="141663">MANSLLSFLLWLPITLLFPGLAASQECSATQLCAVGCCSQFGFCGTDSAHCGAGCLSTCDYKLGCDANNPCADGSCCSKFGFCGLGQDYCSPDKCVAGCGAKADCDPGSFGVDYVEYETCPLNVCCSKWGYCGTTTEFCGNKTVDRPSCDNSNSVTRVLGYYEGWASRRSCQAFFPENVPAGVYTHLNFAFASVDPNTFKVVPADAGDVDLYSRLTALKKQDSALKVFIAIGGWDFNNPGGATANGNKWLGPFLNSHTNLTEITQYLDLLWRNTINPNKVNMGLAFYSRTFIASSTACMEPACTFDAVGDPGPCTNSLGTLSNAELTDKIKAAGVTPSLDKDAAVEMASVGNWWITYDDEASWQLKLDFARGECLGGVMVWAVSQDYTDGTYSKQLQSVTGYTSPAVLFQDSPSGDGSTVTGPDPYVVRNQCLWTNCGQTCPSGYSTVPRKDTDARSGEIMLDGSRCRGGPVRTFCCPSASTIPNCGWFDFWNGKCGKGYSGVCPAGSEDIIGPFSSEVATTSIACNRGFQVACCETDPNGFDIPSDIGYATCQWDGTPPDCSDARGPPDQGRDVICSLYDDPFTYLLEESPAGSGAVSCSNNGIAGLRGYCCLPPGASANAQWQNCQWQGPRVTDDGFCEAYCPDGTVRIAMQDPYAYDPCTGGAGGRALCCTPHFLSQATSDAERQAAFVSALDDVATSTCSWPSTSSELSEKRTAAPEPQNGEKKKRQSPGTHDYNCAFAFANTYNMLGTLDADLRASLDSAWNQAIVQDRGFRNLPASRLHTEPTGVAFSAMQSPLATMFAENVLNVIPDLATHDESDEAVPVCPLLWDADLNLFEDEDSGGIDEGYAYTRRKVKRSLDALEEAEQSGHFRSRWATEQEDEAHANATARLRALGERLRGRAGNEKRDQVDDHDDHDDGWEQSVDELLDRLELDDDDALYLNTTLPPLLYGPHPKDGVDVGELVRRLLEERQSLGGTRTFRIRSITHNNWMIKRVTSSQYPNGNQGDDLRSANGDTSRYKMVARGCGPQDYTLNAAAAKADSQMWVSEHILELQTIMRFLEAILDGQLYPVPSMGMRGIYMNPVDPDVVANFTDGLPAWSYTHALRPGDTALQALGSVAVTQGMVVADSSLNSIKSFIYRFNRPVSNVRWVACCNSPNLASAQRAFSYIQTTMAIFDYYADGNVENRHVQAYGQVKDLLGQFEVAYNVQWGINIQGTMTRAWKYYMGAHMGRVVEFAQLWTNGRLNILYQTWYDEAFRAAAANDALQFMLAVQVCNLAYSHLNAINTGTRITFDTDIFY</sequence>
<feature type="disulfide bond" evidence="4">
    <location>
        <begin position="76"/>
        <end position="90"/>
    </location>
</feature>
<dbReference type="SMART" id="SM00270">
    <property type="entry name" value="ChtBD1"/>
    <property type="match status" value="3"/>
</dbReference>
<evidence type="ECO:0000256" key="4">
    <source>
        <dbReference type="PROSITE-ProRule" id="PRU00261"/>
    </source>
</evidence>
<feature type="compositionally biased region" description="Basic and acidic residues" evidence="5">
    <location>
        <begin position="898"/>
        <end position="913"/>
    </location>
</feature>
<dbReference type="Gene3D" id="3.30.60.10">
    <property type="entry name" value="Endochitinase-like"/>
    <property type="match status" value="3"/>
</dbReference>
<proteinExistence type="inferred from homology"/>
<evidence type="ECO:0000256" key="1">
    <source>
        <dbReference type="ARBA" id="ARBA00008682"/>
    </source>
</evidence>
<evidence type="ECO:0000256" key="2">
    <source>
        <dbReference type="ARBA" id="ARBA00012729"/>
    </source>
</evidence>
<dbReference type="CDD" id="cd00035">
    <property type="entry name" value="ChtBD1"/>
    <property type="match status" value="2"/>
</dbReference>
<protein>
    <recommendedName>
        <fullName evidence="2">chitinase</fullName>
        <ecNumber evidence="2">3.2.1.14</ecNumber>
    </recommendedName>
</protein>
<dbReference type="GO" id="GO:0008061">
    <property type="term" value="F:chitin binding"/>
    <property type="evidence" value="ECO:0007669"/>
    <property type="project" value="UniProtKB-UniRule"/>
</dbReference>
<reference evidence="10" key="1">
    <citation type="journal article" date="2023" name="Mol. Phylogenet. Evol.">
        <title>Genome-scale phylogeny and comparative genomics of the fungal order Sordariales.</title>
        <authorList>
            <person name="Hensen N."/>
            <person name="Bonometti L."/>
            <person name="Westerberg I."/>
            <person name="Brannstrom I.O."/>
            <person name="Guillou S."/>
            <person name="Cros-Aarteil S."/>
            <person name="Calhoun S."/>
            <person name="Haridas S."/>
            <person name="Kuo A."/>
            <person name="Mondo S."/>
            <person name="Pangilinan J."/>
            <person name="Riley R."/>
            <person name="LaButti K."/>
            <person name="Andreopoulos B."/>
            <person name="Lipzen A."/>
            <person name="Chen C."/>
            <person name="Yan M."/>
            <person name="Daum C."/>
            <person name="Ng V."/>
            <person name="Clum A."/>
            <person name="Steindorff A."/>
            <person name="Ohm R.A."/>
            <person name="Martin F."/>
            <person name="Silar P."/>
            <person name="Natvig D.O."/>
            <person name="Lalanne C."/>
            <person name="Gautier V."/>
            <person name="Ament-Velasquez S.L."/>
            <person name="Kruys A."/>
            <person name="Hutchinson M.I."/>
            <person name="Powell A.J."/>
            <person name="Barry K."/>
            <person name="Miller A.N."/>
            <person name="Grigoriev I.V."/>
            <person name="Debuchy R."/>
            <person name="Gladieux P."/>
            <person name="Hiltunen Thoren M."/>
            <person name="Johannesson H."/>
        </authorList>
    </citation>
    <scope>NUCLEOTIDE SEQUENCE [LARGE SCALE GENOMIC DNA]</scope>
    <source>
        <strain evidence="10">CBS 340.73</strain>
    </source>
</reference>
<dbReference type="EC" id="3.2.1.14" evidence="2"/>
<keyword evidence="10" id="KW-1185">Reference proteome</keyword>
<feature type="domain" description="Chitin-binding type-1" evidence="7">
    <location>
        <begin position="48"/>
        <end position="107"/>
    </location>
</feature>
<feature type="compositionally biased region" description="Polar residues" evidence="5">
    <location>
        <begin position="701"/>
        <end position="711"/>
    </location>
</feature>
<feature type="compositionally biased region" description="Acidic residues" evidence="5">
    <location>
        <begin position="914"/>
        <end position="923"/>
    </location>
</feature>
<accession>A0AAN6N467</accession>
<keyword evidence="4" id="KW-1015">Disulfide bond</keyword>
<dbReference type="GO" id="GO:0008843">
    <property type="term" value="F:endochitinase activity"/>
    <property type="evidence" value="ECO:0007669"/>
    <property type="project" value="UniProtKB-EC"/>
</dbReference>
<dbReference type="PANTHER" id="PTHR11177">
    <property type="entry name" value="CHITINASE"/>
    <property type="match status" value="1"/>
</dbReference>
<comment type="caution">
    <text evidence="4">Lacks conserved residue(s) required for the propagation of feature annotation.</text>
</comment>
<keyword evidence="3 4" id="KW-0147">Chitin-binding</keyword>
<evidence type="ECO:0000256" key="5">
    <source>
        <dbReference type="SAM" id="MobiDB-lite"/>
    </source>
</evidence>
<feature type="disulfide bond" evidence="4">
    <location>
        <begin position="71"/>
        <end position="83"/>
    </location>
</feature>
<feature type="signal peptide" evidence="6">
    <location>
        <begin position="1"/>
        <end position="24"/>
    </location>
</feature>
<dbReference type="PROSITE" id="PS50941">
    <property type="entry name" value="CHIT_BIND_I_2"/>
    <property type="match status" value="1"/>
</dbReference>
<evidence type="ECO:0000256" key="3">
    <source>
        <dbReference type="ARBA" id="ARBA00022669"/>
    </source>
</evidence>
<dbReference type="Gene3D" id="3.10.50.10">
    <property type="match status" value="1"/>
</dbReference>
<comment type="caution">
    <text evidence="9">The sequence shown here is derived from an EMBL/GenBank/DDBJ whole genome shotgun (WGS) entry which is preliminary data.</text>
</comment>
<dbReference type="Proteomes" id="UP001303473">
    <property type="component" value="Unassembled WGS sequence"/>
</dbReference>
<dbReference type="Pfam" id="PF00187">
    <property type="entry name" value="Chitin_bind_1"/>
    <property type="match status" value="1"/>
</dbReference>
<evidence type="ECO:0000313" key="10">
    <source>
        <dbReference type="Proteomes" id="UP001303473"/>
    </source>
</evidence>
<dbReference type="InterPro" id="IPR029070">
    <property type="entry name" value="Chitinase_insertion_sf"/>
</dbReference>
<dbReference type="PANTHER" id="PTHR11177:SF333">
    <property type="entry name" value="CHITINASE"/>
    <property type="match status" value="1"/>
</dbReference>
<dbReference type="InterPro" id="IPR001002">
    <property type="entry name" value="Chitin-bd_1"/>
</dbReference>
<evidence type="ECO:0000259" key="8">
    <source>
        <dbReference type="PROSITE" id="PS51910"/>
    </source>
</evidence>
<dbReference type="SMART" id="SM00636">
    <property type="entry name" value="Glyco_18"/>
    <property type="match status" value="1"/>
</dbReference>
<dbReference type="InterPro" id="IPR018371">
    <property type="entry name" value="Chitin-binding_1_CS"/>
</dbReference>
<dbReference type="InterPro" id="IPR011583">
    <property type="entry name" value="Chitinase_II/V-like_cat"/>
</dbReference>
<dbReference type="InterPro" id="IPR001223">
    <property type="entry name" value="Glyco_hydro18_cat"/>
</dbReference>
<gene>
    <name evidence="9" type="ORF">QBC46DRAFT_319536</name>
</gene>
<evidence type="ECO:0000256" key="6">
    <source>
        <dbReference type="SAM" id="SignalP"/>
    </source>
</evidence>
<dbReference type="Gene3D" id="3.20.20.80">
    <property type="entry name" value="Glycosidases"/>
    <property type="match status" value="2"/>
</dbReference>
<feature type="region of interest" description="Disordered" evidence="5">
    <location>
        <begin position="701"/>
        <end position="734"/>
    </location>
</feature>
<dbReference type="Pfam" id="PF00704">
    <property type="entry name" value="Glyco_hydro_18"/>
    <property type="match status" value="2"/>
</dbReference>
<evidence type="ECO:0000259" key="7">
    <source>
        <dbReference type="PROSITE" id="PS50941"/>
    </source>
</evidence>
<dbReference type="SUPFAM" id="SSF51445">
    <property type="entry name" value="(Trans)glycosidases"/>
    <property type="match status" value="1"/>
</dbReference>
<organism evidence="9 10">
    <name type="scientific">Diplogelasinospora grovesii</name>
    <dbReference type="NCBI Taxonomy" id="303347"/>
    <lineage>
        <taxon>Eukaryota</taxon>
        <taxon>Fungi</taxon>
        <taxon>Dikarya</taxon>
        <taxon>Ascomycota</taxon>
        <taxon>Pezizomycotina</taxon>
        <taxon>Sordariomycetes</taxon>
        <taxon>Sordariomycetidae</taxon>
        <taxon>Sordariales</taxon>
        <taxon>Diplogelasinosporaceae</taxon>
        <taxon>Diplogelasinospora</taxon>
    </lineage>
</organism>
<dbReference type="GO" id="GO:0005975">
    <property type="term" value="P:carbohydrate metabolic process"/>
    <property type="evidence" value="ECO:0007669"/>
    <property type="project" value="InterPro"/>
</dbReference>
<feature type="chain" id="PRO_5042872846" description="chitinase" evidence="6">
    <location>
        <begin position="25"/>
        <end position="1302"/>
    </location>
</feature>
<dbReference type="SUPFAM" id="SSF54556">
    <property type="entry name" value="Chitinase insertion domain"/>
    <property type="match status" value="1"/>
</dbReference>
<dbReference type="InterPro" id="IPR036861">
    <property type="entry name" value="Endochitinase-like_sf"/>
</dbReference>
<dbReference type="InterPro" id="IPR050314">
    <property type="entry name" value="Glycosyl_Hydrlase_18"/>
</dbReference>
<feature type="region of interest" description="Disordered" evidence="5">
    <location>
        <begin position="898"/>
        <end position="923"/>
    </location>
</feature>
<keyword evidence="6" id="KW-0732">Signal</keyword>
<dbReference type="InterPro" id="IPR017853">
    <property type="entry name" value="GH"/>
</dbReference>
<dbReference type="EMBL" id="MU853853">
    <property type="protein sequence ID" value="KAK3937478.1"/>
    <property type="molecule type" value="Genomic_DNA"/>
</dbReference>
<dbReference type="SUPFAM" id="SSF57016">
    <property type="entry name" value="Plant lectins/antimicrobial peptides"/>
    <property type="match status" value="3"/>
</dbReference>